<accession>A0A0S6VT06</accession>
<reference evidence="2" key="1">
    <citation type="journal article" date="2015" name="PeerJ">
        <title>First genomic representation of candidate bacterial phylum KSB3 points to enhanced environmental sensing as a trigger of wastewater bulking.</title>
        <authorList>
            <person name="Sekiguchi Y."/>
            <person name="Ohashi A."/>
            <person name="Parks D.H."/>
            <person name="Yamauchi T."/>
            <person name="Tyson G.W."/>
            <person name="Hugenholtz P."/>
        </authorList>
    </citation>
    <scope>NUCLEOTIDE SEQUENCE [LARGE SCALE GENOMIC DNA]</scope>
</reference>
<evidence type="ECO:0000259" key="1">
    <source>
        <dbReference type="Pfam" id="PF03976"/>
    </source>
</evidence>
<evidence type="ECO:0000313" key="3">
    <source>
        <dbReference type="Proteomes" id="UP000030700"/>
    </source>
</evidence>
<feature type="domain" description="Polyphosphate kinase-2-related" evidence="1">
    <location>
        <begin position="280"/>
        <end position="501"/>
    </location>
</feature>
<dbReference type="PANTHER" id="PTHR34383:SF3">
    <property type="entry name" value="POLYPHOSPHATE:AMP PHOSPHOTRANSFERASE"/>
    <property type="match status" value="1"/>
</dbReference>
<sequence length="503" mass="59236">MLDQIDLSKSLQKDEYKTLMPELELRLGLLQREARELNLPIMIVFEGWDAAGKGTMINRLIQTLDPRGFVVHSINAPNEEERLRPFLWRFWIKTPAKGRIAVFDRSWYGRVLVERIDKLVKKADWTRSYQEISSFERQLCSEGTLIIKFFLHISKEEQRKRFDKLEESKTTSWKVNKEDWRHHDQYGEYHDAVEEMLAKTDASFAPWTVVEAHDKRFATMKVFKTVIDSIEAKIQQIKMARQVAAAIVDDAASPVEMPASEAFSALNASILKKVDLSVALSPEEYEQELKVCQKRVFELEHEIYRKRIPVVILYEGWDAAGKGGNIRRLTQSMDPRGYEVIPVAAPNDIEKAHHYLWRFWMSFPKAGHITIFDRTWYGRVLVERIEGFCKEEAWRRAYQEINEMEEHIANFGTVIVKFWLHTSQDEQLRRFEARQQDPNKQWKITEEDWRNREKWGVYEAAVDEMLFRTSTAYAPWTIVEANSKYYARIKALKTVIQAIETKF</sequence>
<dbReference type="EMBL" id="DF820456">
    <property type="protein sequence ID" value="GAK50519.1"/>
    <property type="molecule type" value="Genomic_DNA"/>
</dbReference>
<name>A0A0S6VT06_9BACT</name>
<protein>
    <recommendedName>
        <fullName evidence="1">Polyphosphate kinase-2-related domain-containing protein</fullName>
    </recommendedName>
</protein>
<evidence type="ECO:0000313" key="2">
    <source>
        <dbReference type="EMBL" id="GAK50519.1"/>
    </source>
</evidence>
<organism evidence="2">
    <name type="scientific">Candidatus Moduliflexus flocculans</name>
    <dbReference type="NCBI Taxonomy" id="1499966"/>
    <lineage>
        <taxon>Bacteria</taxon>
        <taxon>Candidatus Moduliflexota</taxon>
        <taxon>Candidatus Moduliflexia</taxon>
        <taxon>Candidatus Moduliflexales</taxon>
        <taxon>Candidatus Moduliflexaceae</taxon>
    </lineage>
</organism>
<dbReference type="Proteomes" id="UP000030700">
    <property type="component" value="Unassembled WGS sequence"/>
</dbReference>
<gene>
    <name evidence="2" type="ORF">U14_01750</name>
</gene>
<dbReference type="InterPro" id="IPR027417">
    <property type="entry name" value="P-loop_NTPase"/>
</dbReference>
<dbReference type="Pfam" id="PF03976">
    <property type="entry name" value="PPK2"/>
    <property type="match status" value="2"/>
</dbReference>
<dbReference type="PANTHER" id="PTHR34383">
    <property type="entry name" value="POLYPHOSPHATE:AMP PHOSPHOTRANSFERASE-RELATED"/>
    <property type="match status" value="1"/>
</dbReference>
<feature type="domain" description="Polyphosphate kinase-2-related" evidence="1">
    <location>
        <begin position="11"/>
        <end position="235"/>
    </location>
</feature>
<dbReference type="SUPFAM" id="SSF52540">
    <property type="entry name" value="P-loop containing nucleoside triphosphate hydrolases"/>
    <property type="match status" value="2"/>
</dbReference>
<dbReference type="Gene3D" id="3.40.50.300">
    <property type="entry name" value="P-loop containing nucleotide triphosphate hydrolases"/>
    <property type="match status" value="2"/>
</dbReference>
<keyword evidence="3" id="KW-1185">Reference proteome</keyword>
<dbReference type="HOGENOM" id="CLU_033786_0_0_0"/>
<dbReference type="AlphaFoldDB" id="A0A0S6VT06"/>
<dbReference type="InterPro" id="IPR022488">
    <property type="entry name" value="PPK2-related"/>
</dbReference>
<proteinExistence type="predicted"/>
<dbReference type="STRING" id="1499966.U14_01750"/>